<evidence type="ECO:0000313" key="4">
    <source>
        <dbReference type="EMBL" id="MQL82375.1"/>
    </source>
</evidence>
<gene>
    <name evidence="4" type="ORF">Taro_014863</name>
</gene>
<name>A0A843UG02_COLES</name>
<evidence type="ECO:0000313" key="5">
    <source>
        <dbReference type="Proteomes" id="UP000652761"/>
    </source>
</evidence>
<dbReference type="GO" id="GO:0043531">
    <property type="term" value="F:ADP binding"/>
    <property type="evidence" value="ECO:0007669"/>
    <property type="project" value="InterPro"/>
</dbReference>
<dbReference type="Gene3D" id="3.40.50.300">
    <property type="entry name" value="P-loop containing nucleotide triphosphate hydrolases"/>
    <property type="match status" value="1"/>
</dbReference>
<reference evidence="4" key="1">
    <citation type="submission" date="2017-07" db="EMBL/GenBank/DDBJ databases">
        <title>Taro Niue Genome Assembly and Annotation.</title>
        <authorList>
            <person name="Atibalentja N."/>
            <person name="Keating K."/>
            <person name="Fields C.J."/>
        </authorList>
    </citation>
    <scope>NUCLEOTIDE SEQUENCE</scope>
    <source>
        <strain evidence="4">Niue_2</strain>
        <tissue evidence="4">Leaf</tissue>
    </source>
</reference>
<feature type="domain" description="NB-ARC" evidence="3">
    <location>
        <begin position="153"/>
        <end position="352"/>
    </location>
</feature>
<feature type="compositionally biased region" description="Polar residues" evidence="2">
    <location>
        <begin position="531"/>
        <end position="558"/>
    </location>
</feature>
<feature type="compositionally biased region" description="Low complexity" evidence="2">
    <location>
        <begin position="705"/>
        <end position="716"/>
    </location>
</feature>
<sequence length="733" mass="78148">MTEELVRLIREFNSTREEGGTGFPCWAKLRNAGVELAALSDMIIRGATLPPETFSDARDLLNELLEVLKQCLQRKNEGCSAAGSFKAVSSQQKLRKLTKRLEKIKGDATAALRQEEAGVMPGSCRGRYISKYEKENYEWTCSFIERDKIYGLEDQVDEIVNHLVRTSTFSAAGIVGMQGSGKTALAQKVFTDEAVLDAFALRLWVCVSPHVCQHKAVLMRMLDCLGIDLDEVEALLKEQKDNGLEEVGVLLFLVHMALADTSYLVVFDDVRGGGKEDEEDWFRQLSLPAPTDGREWTARLAYGLPKDEKGAVIVTSRSEDVARAMVGSGGHIQRMRPLQDELLEEGWKVFTTAFYERGPELKMDEDWEKMKQLIVEKCNGLPLALQIAARGLADMEIEKNKAPIPPVPSADLAPAISSDPSTPAQSPDDTTAPLPEIKAPTPHVPSTDVDTVTSSDPSTPAESPKDTSSTASPVIMSPTPHVPSTDAAPVISSDPSTPAQSPDDTTAPQLPEIKAPTPPVPNTDAAPVISSDPSTPAQSPKDTSTSPLPEIMSPTSLVPRSGATPVITSDPSSTPAQSPDDTTAPHPEINAPTPPVPSTDLPAAVISSDPSTPAQSPNDTTTPLPDQIKAPLPPVPSTDASTPAISSDLFTPPQRPDDDTPSTPFPSPAEKDPQPDTTPKTEGSRVVQPSNQIPDPTEAAPTLVSAASTGNAATTAEGFPSPPLPAAEAPDQP</sequence>
<dbReference type="PANTHER" id="PTHR36766:SF70">
    <property type="entry name" value="DISEASE RESISTANCE PROTEIN RGA4"/>
    <property type="match status" value="1"/>
</dbReference>
<dbReference type="EMBL" id="NMUH01000628">
    <property type="protein sequence ID" value="MQL82375.1"/>
    <property type="molecule type" value="Genomic_DNA"/>
</dbReference>
<dbReference type="AlphaFoldDB" id="A0A843UG02"/>
<accession>A0A843UG02</accession>
<dbReference type="Proteomes" id="UP000652761">
    <property type="component" value="Unassembled WGS sequence"/>
</dbReference>
<feature type="compositionally biased region" description="Polar residues" evidence="2">
    <location>
        <begin position="566"/>
        <end position="581"/>
    </location>
</feature>
<dbReference type="SUPFAM" id="SSF52540">
    <property type="entry name" value="P-loop containing nucleoside triphosphate hydrolases"/>
    <property type="match status" value="1"/>
</dbReference>
<keyword evidence="1" id="KW-0175">Coiled coil</keyword>
<feature type="compositionally biased region" description="Polar residues" evidence="2">
    <location>
        <begin position="493"/>
        <end position="508"/>
    </location>
</feature>
<feature type="compositionally biased region" description="Polar residues" evidence="2">
    <location>
        <begin position="675"/>
        <end position="694"/>
    </location>
</feature>
<dbReference type="PANTHER" id="PTHR36766">
    <property type="entry name" value="PLANT BROAD-SPECTRUM MILDEW RESISTANCE PROTEIN RPW8"/>
    <property type="match status" value="1"/>
</dbReference>
<organism evidence="4 5">
    <name type="scientific">Colocasia esculenta</name>
    <name type="common">Wild taro</name>
    <name type="synonym">Arum esculentum</name>
    <dbReference type="NCBI Taxonomy" id="4460"/>
    <lineage>
        <taxon>Eukaryota</taxon>
        <taxon>Viridiplantae</taxon>
        <taxon>Streptophyta</taxon>
        <taxon>Embryophyta</taxon>
        <taxon>Tracheophyta</taxon>
        <taxon>Spermatophyta</taxon>
        <taxon>Magnoliopsida</taxon>
        <taxon>Liliopsida</taxon>
        <taxon>Araceae</taxon>
        <taxon>Aroideae</taxon>
        <taxon>Colocasieae</taxon>
        <taxon>Colocasia</taxon>
    </lineage>
</organism>
<dbReference type="Pfam" id="PF00931">
    <property type="entry name" value="NB-ARC"/>
    <property type="match status" value="1"/>
</dbReference>
<dbReference type="OrthoDB" id="1900634at2759"/>
<proteinExistence type="predicted"/>
<feature type="region of interest" description="Disordered" evidence="2">
    <location>
        <begin position="402"/>
        <end position="733"/>
    </location>
</feature>
<dbReference type="InterPro" id="IPR002182">
    <property type="entry name" value="NB-ARC"/>
</dbReference>
<protein>
    <recommendedName>
        <fullName evidence="3">NB-ARC domain-containing protein</fullName>
    </recommendedName>
</protein>
<evidence type="ECO:0000256" key="2">
    <source>
        <dbReference type="SAM" id="MobiDB-lite"/>
    </source>
</evidence>
<evidence type="ECO:0000259" key="3">
    <source>
        <dbReference type="Pfam" id="PF00931"/>
    </source>
</evidence>
<keyword evidence="5" id="KW-1185">Reference proteome</keyword>
<dbReference type="InterPro" id="IPR027417">
    <property type="entry name" value="P-loop_NTPase"/>
</dbReference>
<feature type="compositionally biased region" description="Polar residues" evidence="2">
    <location>
        <begin position="448"/>
        <end position="472"/>
    </location>
</feature>
<feature type="compositionally biased region" description="Polar residues" evidence="2">
    <location>
        <begin position="608"/>
        <end position="624"/>
    </location>
</feature>
<evidence type="ECO:0000256" key="1">
    <source>
        <dbReference type="SAM" id="Coils"/>
    </source>
</evidence>
<dbReference type="PRINTS" id="PR00364">
    <property type="entry name" value="DISEASERSIST"/>
</dbReference>
<feature type="coiled-coil region" evidence="1">
    <location>
        <begin position="87"/>
        <end position="114"/>
    </location>
</feature>
<feature type="compositionally biased region" description="Polar residues" evidence="2">
    <location>
        <begin position="638"/>
        <end position="649"/>
    </location>
</feature>
<feature type="compositionally biased region" description="Polar residues" evidence="2">
    <location>
        <begin position="418"/>
        <end position="429"/>
    </location>
</feature>
<comment type="caution">
    <text evidence="4">The sequence shown here is derived from an EMBL/GenBank/DDBJ whole genome shotgun (WGS) entry which is preliminary data.</text>
</comment>